<evidence type="ECO:0000313" key="3">
    <source>
        <dbReference type="Proteomes" id="UP000235371"/>
    </source>
</evidence>
<name>A0A2J6TAC3_9HELO</name>
<dbReference type="Proteomes" id="UP000235371">
    <property type="component" value="Unassembled WGS sequence"/>
</dbReference>
<dbReference type="STRING" id="1095630.A0A2J6TAC3"/>
<dbReference type="EMBL" id="KZ613803">
    <property type="protein sequence ID" value="PMD59942.1"/>
    <property type="molecule type" value="Genomic_DNA"/>
</dbReference>
<dbReference type="RefSeq" id="XP_024736846.1">
    <property type="nucleotide sequence ID" value="XM_024886841.1"/>
</dbReference>
<dbReference type="AlphaFoldDB" id="A0A2J6TAC3"/>
<gene>
    <name evidence="2" type="ORF">K444DRAFT_663525</name>
</gene>
<sequence>MDNHPSETSYPSPPASIHSPDSRVVESGSMEDGSPLENGQTTQSPDHTSVQDSSSLQKPGASTHPGAQSPLPKRKPRSMAFSRGSGSDCDDDESSTKRQRHECEEPRNQCLGCPFYKRDPLKYQVCLSYQLRRIKDVKQHLHRKHSKPEFYCSRCFQVFSTASDRDVHTRPASCQMCTDPQYDGITEQQKKALTMYVNRSKRLEDQWYETFDIIFPGEAKPESVFVGNYFEEVTPLLRALWNTRRSGIIGHFNCVDQRSISAIMNTVFDQFAESIDSTASEQGSSSNTGLDAQSMETSRVSRRNSFQLPDSGPQFAPDEVVGEVLGQFSPEEAFYFSSPFDMNTQFDSLFQSY</sequence>
<evidence type="ECO:0008006" key="4">
    <source>
        <dbReference type="Google" id="ProtNLM"/>
    </source>
</evidence>
<dbReference type="GeneID" id="36594918"/>
<dbReference type="PANTHER" id="PTHR38166:SF1">
    <property type="entry name" value="C2H2-TYPE DOMAIN-CONTAINING PROTEIN"/>
    <property type="match status" value="1"/>
</dbReference>
<feature type="region of interest" description="Disordered" evidence="1">
    <location>
        <begin position="1"/>
        <end position="103"/>
    </location>
</feature>
<evidence type="ECO:0000313" key="2">
    <source>
        <dbReference type="EMBL" id="PMD59942.1"/>
    </source>
</evidence>
<dbReference type="PANTHER" id="PTHR38166">
    <property type="entry name" value="C2H2-TYPE DOMAIN-CONTAINING PROTEIN-RELATED"/>
    <property type="match status" value="1"/>
</dbReference>
<reference evidence="2 3" key="1">
    <citation type="submission" date="2016-04" db="EMBL/GenBank/DDBJ databases">
        <title>A degradative enzymes factory behind the ericoid mycorrhizal symbiosis.</title>
        <authorList>
            <consortium name="DOE Joint Genome Institute"/>
            <person name="Martino E."/>
            <person name="Morin E."/>
            <person name="Grelet G."/>
            <person name="Kuo A."/>
            <person name="Kohler A."/>
            <person name="Daghino S."/>
            <person name="Barry K."/>
            <person name="Choi C."/>
            <person name="Cichocki N."/>
            <person name="Clum A."/>
            <person name="Copeland A."/>
            <person name="Hainaut M."/>
            <person name="Haridas S."/>
            <person name="Labutti K."/>
            <person name="Lindquist E."/>
            <person name="Lipzen A."/>
            <person name="Khouja H.-R."/>
            <person name="Murat C."/>
            <person name="Ohm R."/>
            <person name="Olson A."/>
            <person name="Spatafora J."/>
            <person name="Veneault-Fourrey C."/>
            <person name="Henrissat B."/>
            <person name="Grigoriev I."/>
            <person name="Martin F."/>
            <person name="Perotto S."/>
        </authorList>
    </citation>
    <scope>NUCLEOTIDE SEQUENCE [LARGE SCALE GENOMIC DNA]</scope>
    <source>
        <strain evidence="2 3">E</strain>
    </source>
</reference>
<dbReference type="InParanoid" id="A0A2J6TAC3"/>
<protein>
    <recommendedName>
        <fullName evidence="4">C2H2-type domain-containing protein</fullName>
    </recommendedName>
</protein>
<evidence type="ECO:0000256" key="1">
    <source>
        <dbReference type="SAM" id="MobiDB-lite"/>
    </source>
</evidence>
<dbReference type="OrthoDB" id="3521097at2759"/>
<keyword evidence="3" id="KW-1185">Reference proteome</keyword>
<feature type="compositionally biased region" description="Polar residues" evidence="1">
    <location>
        <begin position="37"/>
        <end position="57"/>
    </location>
</feature>
<proteinExistence type="predicted"/>
<accession>A0A2J6TAC3</accession>
<organism evidence="2 3">
    <name type="scientific">Hyaloscypha bicolor E</name>
    <dbReference type="NCBI Taxonomy" id="1095630"/>
    <lineage>
        <taxon>Eukaryota</taxon>
        <taxon>Fungi</taxon>
        <taxon>Dikarya</taxon>
        <taxon>Ascomycota</taxon>
        <taxon>Pezizomycotina</taxon>
        <taxon>Leotiomycetes</taxon>
        <taxon>Helotiales</taxon>
        <taxon>Hyaloscyphaceae</taxon>
        <taxon>Hyaloscypha</taxon>
        <taxon>Hyaloscypha bicolor</taxon>
    </lineage>
</organism>
<feature type="compositionally biased region" description="Polar residues" evidence="1">
    <location>
        <begin position="1"/>
        <end position="10"/>
    </location>
</feature>